<name>A0ABX7B3E8_9PROT</name>
<gene>
    <name evidence="6" type="ORF">IGS68_23020</name>
</gene>
<dbReference type="InterPro" id="IPR017476">
    <property type="entry name" value="UDP-Glc/GDP-Man"/>
</dbReference>
<accession>A0ABX7B3E8</accession>
<dbReference type="InterPro" id="IPR036220">
    <property type="entry name" value="UDP-Glc/GDP-Man_DH_C_sf"/>
</dbReference>
<dbReference type="RefSeq" id="WP_201074340.1">
    <property type="nucleotide sequence ID" value="NZ_CP067420.1"/>
</dbReference>
<evidence type="ECO:0000259" key="5">
    <source>
        <dbReference type="SMART" id="SM00984"/>
    </source>
</evidence>
<keyword evidence="3" id="KW-0520">NAD</keyword>
<evidence type="ECO:0000256" key="3">
    <source>
        <dbReference type="ARBA" id="ARBA00023027"/>
    </source>
</evidence>
<dbReference type="InterPro" id="IPR036291">
    <property type="entry name" value="NAD(P)-bd_dom_sf"/>
</dbReference>
<evidence type="ECO:0000313" key="7">
    <source>
        <dbReference type="Proteomes" id="UP000595197"/>
    </source>
</evidence>
<dbReference type="Gene3D" id="3.40.50.720">
    <property type="entry name" value="NAD(P)-binding Rossmann-like Domain"/>
    <property type="match status" value="2"/>
</dbReference>
<dbReference type="SMART" id="SM00984">
    <property type="entry name" value="UDPG_MGDP_dh_C"/>
    <property type="match status" value="1"/>
</dbReference>
<dbReference type="PANTHER" id="PTHR43491:SF2">
    <property type="entry name" value="UDP-N-ACETYL-D-MANNOSAMINE DEHYDROGENASE"/>
    <property type="match status" value="1"/>
</dbReference>
<dbReference type="Pfam" id="PF03720">
    <property type="entry name" value="UDPG_MGDP_dh_C"/>
    <property type="match status" value="1"/>
</dbReference>
<protein>
    <submittedName>
        <fullName evidence="6">Nucleotide sugar dehydrogenase</fullName>
    </submittedName>
</protein>
<dbReference type="SUPFAM" id="SSF51735">
    <property type="entry name" value="NAD(P)-binding Rossmann-fold domains"/>
    <property type="match status" value="1"/>
</dbReference>
<reference evidence="6" key="1">
    <citation type="submission" date="2021-02" db="EMBL/GenBank/DDBJ databases">
        <title>Skermanella TT6 skin isolate.</title>
        <authorList>
            <person name="Lee K."/>
            <person name="Ganzorig M."/>
        </authorList>
    </citation>
    <scope>NUCLEOTIDE SEQUENCE</scope>
    <source>
        <strain evidence="6">TT6</strain>
    </source>
</reference>
<sequence>MDYQHDRTVCIIGLGYVGLTLAIIMAEAGYTVRGVELNRDFTDRIVTGKAHFHEPGLDERLGFQLAAGRFHVGNALPDDPAVSLYIITVGTPLGPDGKVRLDMVRRVTREIADRLKDGDAVVLRSTVKIGTTRDVVMPILAETGRDVDVAFCPERTLEGRALYELTHLPQIIGAASERGSVRLAQVFNAITPTVIRVRDPETAEMIKLIDNTSRDVGFAFANEVARLCGAVGISAAEVITFGKLGYARTQLPMPGPVGGPCLSKDSHILVESMTDRGVMPEIAAAARTINERLMVETARYMAGQVLRWHRSGALKVTLMGLAFKGQPETDDLRGSTAIPLLAELRRLMPEAAFCGYDPIVSAQDLSALGLTPLPDLTQAFDGSHLVVIHNNHPAFQAMPLSRLSRGMARPGMVYDFWNNFLPERLTLDAGIRYVALGTHSMGAGHAESADCSAP</sequence>
<evidence type="ECO:0000256" key="2">
    <source>
        <dbReference type="ARBA" id="ARBA00023002"/>
    </source>
</evidence>
<dbReference type="Pfam" id="PF00984">
    <property type="entry name" value="UDPG_MGDP_dh"/>
    <property type="match status" value="1"/>
</dbReference>
<organism evidence="6 7">
    <name type="scientific">Skermanella cutis</name>
    <dbReference type="NCBI Taxonomy" id="2775420"/>
    <lineage>
        <taxon>Bacteria</taxon>
        <taxon>Pseudomonadati</taxon>
        <taxon>Pseudomonadota</taxon>
        <taxon>Alphaproteobacteria</taxon>
        <taxon>Rhodospirillales</taxon>
        <taxon>Azospirillaceae</taxon>
        <taxon>Skermanella</taxon>
    </lineage>
</organism>
<dbReference type="EMBL" id="CP067420">
    <property type="protein sequence ID" value="QQP88854.1"/>
    <property type="molecule type" value="Genomic_DNA"/>
</dbReference>
<dbReference type="Pfam" id="PF03721">
    <property type="entry name" value="UDPG_MGDP_dh_N"/>
    <property type="match status" value="1"/>
</dbReference>
<dbReference type="NCBIfam" id="TIGR03026">
    <property type="entry name" value="NDP-sugDHase"/>
    <property type="match status" value="1"/>
</dbReference>
<dbReference type="PIRSF" id="PIRSF000124">
    <property type="entry name" value="UDPglc_GDPman_dh"/>
    <property type="match status" value="1"/>
</dbReference>
<comment type="similarity">
    <text evidence="1 4">Belongs to the UDP-glucose/GDP-mannose dehydrogenase family.</text>
</comment>
<dbReference type="InterPro" id="IPR001732">
    <property type="entry name" value="UDP-Glc/GDP-Man_DH_N"/>
</dbReference>
<dbReference type="PIRSF" id="PIRSF500136">
    <property type="entry name" value="UDP_ManNAc_DH"/>
    <property type="match status" value="1"/>
</dbReference>
<dbReference type="Proteomes" id="UP000595197">
    <property type="component" value="Chromosome"/>
</dbReference>
<feature type="domain" description="UDP-glucose/GDP-mannose dehydrogenase C-terminal" evidence="5">
    <location>
        <begin position="317"/>
        <end position="422"/>
    </location>
</feature>
<dbReference type="InterPro" id="IPR028359">
    <property type="entry name" value="UDP_ManNAc/GlcNAc_DH"/>
</dbReference>
<evidence type="ECO:0000256" key="4">
    <source>
        <dbReference type="PIRNR" id="PIRNR000124"/>
    </source>
</evidence>
<keyword evidence="2" id="KW-0560">Oxidoreductase</keyword>
<keyword evidence="7" id="KW-1185">Reference proteome</keyword>
<dbReference type="SUPFAM" id="SSF48179">
    <property type="entry name" value="6-phosphogluconate dehydrogenase C-terminal domain-like"/>
    <property type="match status" value="1"/>
</dbReference>
<dbReference type="InterPro" id="IPR014027">
    <property type="entry name" value="UDP-Glc/GDP-Man_DH_C"/>
</dbReference>
<dbReference type="InterPro" id="IPR008927">
    <property type="entry name" value="6-PGluconate_DH-like_C_sf"/>
</dbReference>
<evidence type="ECO:0000256" key="1">
    <source>
        <dbReference type="ARBA" id="ARBA00006601"/>
    </source>
</evidence>
<evidence type="ECO:0000313" key="6">
    <source>
        <dbReference type="EMBL" id="QQP88854.1"/>
    </source>
</evidence>
<proteinExistence type="inferred from homology"/>
<dbReference type="PANTHER" id="PTHR43491">
    <property type="entry name" value="UDP-N-ACETYL-D-MANNOSAMINE DEHYDROGENASE"/>
    <property type="match status" value="1"/>
</dbReference>
<dbReference type="SUPFAM" id="SSF52413">
    <property type="entry name" value="UDP-glucose/GDP-mannose dehydrogenase C-terminal domain"/>
    <property type="match status" value="1"/>
</dbReference>
<dbReference type="InterPro" id="IPR014026">
    <property type="entry name" value="UDP-Glc/GDP-Man_DH_dimer"/>
</dbReference>